<feature type="transmembrane region" description="Helical" evidence="7">
    <location>
        <begin position="30"/>
        <end position="51"/>
    </location>
</feature>
<gene>
    <name evidence="9" type="ORF">ACPOL_3532</name>
</gene>
<evidence type="ECO:0000313" key="10">
    <source>
        <dbReference type="Proteomes" id="UP000253606"/>
    </source>
</evidence>
<evidence type="ECO:0000256" key="6">
    <source>
        <dbReference type="ARBA" id="ARBA00023237"/>
    </source>
</evidence>
<sequence>MILSETLNPILDSKAFDPIYRRFPNSMRHYSFRSVLTGAVAFVVTAATLFAQTITGSISGNVTDQSGAVIANATVTITNLATGVTTRSVTNGAGDYNVRFLQIGQYTITLHQDGFADQKVGPITLEVDQIAKVNVHLGLSNSTEQVNVSADLQPILDTDNSRVATTFTASTIENIPLNGRNFSAVTQFLPGSINTQPQQMSGVNAIERDTNQGGQVSVNGNRGQANNYRLDGIEINETINNTIGYNPAPEAIGNLTVITSNADAEFGNVNGGDIDAVLKSGTNHLHGGAFGYLQNDTLDANTWSNNLAGVPKQPYTQTIFGGTLGGPIKRDKLFFFADYEGIRYHQGGTQAASVIPAAMRNGDFSALLPDIQLYHFVPGVGQVAYANNQVPILSPAAKFLFAHPELYPLPNQNAVAGTFGVLDNYQGSYRNIVYNNQGDLKIDYTVGPHDTIMGRYSQSDAGDQQTQAPLLITFPTASQYPFKGLAFNWVHTFSPSIVNEARAGYSRVRWIQGLPEDLTGAFGLNGNSLLGINAAQPYPGFADLAFNAQTSGSSNAANVPTTIGTSGLASNLLDNTFTYGDNLTIERGKHTFKMGVEILRYQQNDFYPGNNGAMGSFGYSGNFTSNATNPGYSVADFVTDQALVAGVGQVTGRTGQRQFRDAGFFQDDWKLTPTLTVNLGLRYEYDQPIYEVNNKQANVDLDTGAVYTAGEQGAGKVFGDSRALYSPTYTNFMPRLGFAWQMNPRIVFRGGYGITNYLEGTGAALRLNYNPPFHGSFSETAQTPTTNSPGTPITVESGLPVGESAPPTSYNAWDKNLKPAFIQEFTFGNEIQLDNQTSIAMTYLGQIGDHLVDPRAANQLAAPGAIAPYATLVGQQGSIVETQSESVMSYNALQIQARHRQSNGLEYQVNYTWSHSLTNNAGFFGVSDVNGASPYWQDANNGRADYGNAGFDVRQNLSATGVYQLPFGRGRRFGSSMNRWVDEGLGGWKLAGDAIVFSGLPVTINGPNNTNVFNRAERANQYRTLRISNRSLSNWFGTDPSATPCLGLGIDNGQCAYGAAGPGQFGTAANNTERAPGYEQVDLAASKSFAISESQHLEFRTDFFNAFNIASYDNPDNSIQDKSFGKITNVRSLPRQIQMSLHYSF</sequence>
<keyword evidence="10" id="KW-1185">Reference proteome</keyword>
<dbReference type="InterPro" id="IPR039426">
    <property type="entry name" value="TonB-dep_rcpt-like"/>
</dbReference>
<dbReference type="SUPFAM" id="SSF56935">
    <property type="entry name" value="Porins"/>
    <property type="match status" value="1"/>
</dbReference>
<accession>A0A2Z5G250</accession>
<dbReference type="Pfam" id="PF25183">
    <property type="entry name" value="OMP_b-brl_4"/>
    <property type="match status" value="1"/>
</dbReference>
<evidence type="ECO:0000256" key="7">
    <source>
        <dbReference type="SAM" id="Phobius"/>
    </source>
</evidence>
<dbReference type="KEGG" id="abas:ACPOL_3532"/>
<keyword evidence="5 7" id="KW-0472">Membrane</keyword>
<dbReference type="Pfam" id="PF13620">
    <property type="entry name" value="CarboxypepD_reg"/>
    <property type="match status" value="1"/>
</dbReference>
<keyword evidence="3" id="KW-1134">Transmembrane beta strand</keyword>
<dbReference type="InterPro" id="IPR008969">
    <property type="entry name" value="CarboxyPept-like_regulatory"/>
</dbReference>
<evidence type="ECO:0000256" key="4">
    <source>
        <dbReference type="ARBA" id="ARBA00022692"/>
    </source>
</evidence>
<dbReference type="SUPFAM" id="SSF49464">
    <property type="entry name" value="Carboxypeptidase regulatory domain-like"/>
    <property type="match status" value="1"/>
</dbReference>
<feature type="domain" description="TonB-dependent transporter Oar-like beta-barrel" evidence="8">
    <location>
        <begin position="277"/>
        <end position="1138"/>
    </location>
</feature>
<evidence type="ECO:0000256" key="1">
    <source>
        <dbReference type="ARBA" id="ARBA00004571"/>
    </source>
</evidence>
<comment type="subcellular location">
    <subcellularLocation>
        <location evidence="1">Cell outer membrane</location>
        <topology evidence="1">Multi-pass membrane protein</topology>
    </subcellularLocation>
</comment>
<evidence type="ECO:0000313" key="9">
    <source>
        <dbReference type="EMBL" id="AXC12817.1"/>
    </source>
</evidence>
<dbReference type="AlphaFoldDB" id="A0A2Z5G250"/>
<keyword evidence="2" id="KW-0813">Transport</keyword>
<evidence type="ECO:0000259" key="8">
    <source>
        <dbReference type="Pfam" id="PF25183"/>
    </source>
</evidence>
<dbReference type="PANTHER" id="PTHR30069:SF46">
    <property type="entry name" value="OAR PROTEIN"/>
    <property type="match status" value="1"/>
</dbReference>
<dbReference type="Gene3D" id="2.60.40.1120">
    <property type="entry name" value="Carboxypeptidase-like, regulatory domain"/>
    <property type="match status" value="1"/>
</dbReference>
<dbReference type="GO" id="GO:0009279">
    <property type="term" value="C:cell outer membrane"/>
    <property type="evidence" value="ECO:0007669"/>
    <property type="project" value="UniProtKB-SubCell"/>
</dbReference>
<keyword evidence="4 7" id="KW-0812">Transmembrane</keyword>
<dbReference type="PANTHER" id="PTHR30069">
    <property type="entry name" value="TONB-DEPENDENT OUTER MEMBRANE RECEPTOR"/>
    <property type="match status" value="1"/>
</dbReference>
<evidence type="ECO:0000256" key="2">
    <source>
        <dbReference type="ARBA" id="ARBA00022448"/>
    </source>
</evidence>
<dbReference type="EMBL" id="CP030840">
    <property type="protein sequence ID" value="AXC12817.1"/>
    <property type="molecule type" value="Genomic_DNA"/>
</dbReference>
<organism evidence="9 10">
    <name type="scientific">Acidisarcina polymorpha</name>
    <dbReference type="NCBI Taxonomy" id="2211140"/>
    <lineage>
        <taxon>Bacteria</taxon>
        <taxon>Pseudomonadati</taxon>
        <taxon>Acidobacteriota</taxon>
        <taxon>Terriglobia</taxon>
        <taxon>Terriglobales</taxon>
        <taxon>Acidobacteriaceae</taxon>
        <taxon>Acidisarcina</taxon>
    </lineage>
</organism>
<name>A0A2Z5G250_9BACT</name>
<dbReference type="GO" id="GO:0015344">
    <property type="term" value="F:siderophore uptake transmembrane transporter activity"/>
    <property type="evidence" value="ECO:0007669"/>
    <property type="project" value="TreeGrafter"/>
</dbReference>
<keyword evidence="7" id="KW-1133">Transmembrane helix</keyword>
<reference evidence="9 10" key="1">
    <citation type="journal article" date="2018" name="Front. Microbiol.">
        <title>Hydrolytic Capabilities as a Key to Environmental Success: Chitinolytic and Cellulolytic Acidobacteria From Acidic Sub-arctic Soils and Boreal Peatlands.</title>
        <authorList>
            <person name="Belova S.E."/>
            <person name="Ravin N.V."/>
            <person name="Pankratov T.A."/>
            <person name="Rakitin A.L."/>
            <person name="Ivanova A.A."/>
            <person name="Beletsky A.V."/>
            <person name="Mardanov A.V."/>
            <person name="Sinninghe Damste J.S."/>
            <person name="Dedysh S.N."/>
        </authorList>
    </citation>
    <scope>NUCLEOTIDE SEQUENCE [LARGE SCALE GENOMIC DNA]</scope>
    <source>
        <strain evidence="9 10">SBC82</strain>
    </source>
</reference>
<keyword evidence="6" id="KW-0998">Cell outer membrane</keyword>
<protein>
    <submittedName>
        <fullName evidence="9">Oar protein</fullName>
    </submittedName>
</protein>
<evidence type="ECO:0000256" key="3">
    <source>
        <dbReference type="ARBA" id="ARBA00022452"/>
    </source>
</evidence>
<proteinExistence type="predicted"/>
<dbReference type="Gene3D" id="2.40.170.20">
    <property type="entry name" value="TonB-dependent receptor, beta-barrel domain"/>
    <property type="match status" value="1"/>
</dbReference>
<dbReference type="InterPro" id="IPR036942">
    <property type="entry name" value="Beta-barrel_TonB_sf"/>
</dbReference>
<dbReference type="Proteomes" id="UP000253606">
    <property type="component" value="Chromosome"/>
</dbReference>
<dbReference type="GO" id="GO:0044718">
    <property type="term" value="P:siderophore transmembrane transport"/>
    <property type="evidence" value="ECO:0007669"/>
    <property type="project" value="TreeGrafter"/>
</dbReference>
<dbReference type="InterPro" id="IPR057601">
    <property type="entry name" value="Oar-like_b-barrel"/>
</dbReference>
<evidence type="ECO:0000256" key="5">
    <source>
        <dbReference type="ARBA" id="ARBA00023136"/>
    </source>
</evidence>